<organism evidence="1 2">
    <name type="scientific">Limosilactobacillus reuteri</name>
    <name type="common">Lactobacillus reuteri</name>
    <dbReference type="NCBI Taxonomy" id="1598"/>
    <lineage>
        <taxon>Bacteria</taxon>
        <taxon>Bacillati</taxon>
        <taxon>Bacillota</taxon>
        <taxon>Bacilli</taxon>
        <taxon>Lactobacillales</taxon>
        <taxon>Lactobacillaceae</taxon>
        <taxon>Limosilactobacillus</taxon>
    </lineage>
</organism>
<sequence length="108" mass="12740">MAISTDNKLSVLDKLDKAGVEYLQFDAYNEEDYSEKYQSEYIDLFEEIVVNKIFKHFGIDPQDNETIVNYFAKENGKWFVSFYEPEAIATIEDILNDDYSALKELRTW</sequence>
<evidence type="ECO:0000313" key="2">
    <source>
        <dbReference type="Proteomes" id="UP000587270"/>
    </source>
</evidence>
<protein>
    <submittedName>
        <fullName evidence="1">Uncharacterized protein</fullName>
    </submittedName>
</protein>
<proteinExistence type="predicted"/>
<accession>A0AAW9ZP66</accession>
<dbReference type="RefSeq" id="WP_170090912.1">
    <property type="nucleotide sequence ID" value="NZ_JABAFN010000065.1"/>
</dbReference>
<dbReference type="EMBL" id="JABAFN010000065">
    <property type="protein sequence ID" value="NME23087.1"/>
    <property type="molecule type" value="Genomic_DNA"/>
</dbReference>
<name>A0AAW9ZP66_LIMRT</name>
<gene>
    <name evidence="1" type="ORF">HF865_10465</name>
</gene>
<evidence type="ECO:0000313" key="1">
    <source>
        <dbReference type="EMBL" id="NME23087.1"/>
    </source>
</evidence>
<dbReference type="AlphaFoldDB" id="A0AAW9ZP66"/>
<dbReference type="Proteomes" id="UP000587270">
    <property type="component" value="Unassembled WGS sequence"/>
</dbReference>
<comment type="caution">
    <text evidence="1">The sequence shown here is derived from an EMBL/GenBank/DDBJ whole genome shotgun (WGS) entry which is preliminary data.</text>
</comment>
<reference evidence="1 2" key="1">
    <citation type="submission" date="2020-04" db="EMBL/GenBank/DDBJ databases">
        <authorList>
            <person name="Hitch T.C.A."/>
            <person name="Wylensek D."/>
            <person name="Clavel T."/>
        </authorList>
    </citation>
    <scope>NUCLEOTIDE SEQUENCE [LARGE SCALE GENOMIC DNA]</scope>
    <source>
        <strain evidence="1 2">WCA-386-APC-4I</strain>
    </source>
</reference>